<dbReference type="GO" id="GO:0046340">
    <property type="term" value="P:diacylglycerol catabolic process"/>
    <property type="evidence" value="ECO:0007669"/>
    <property type="project" value="TreeGrafter"/>
</dbReference>
<keyword evidence="10" id="KW-1133">Transmembrane helix</keyword>
<evidence type="ECO:0000256" key="11">
    <source>
        <dbReference type="ARBA" id="ARBA00023098"/>
    </source>
</evidence>
<evidence type="ECO:0000256" key="3">
    <source>
        <dbReference type="ARBA" id="ARBA00022475"/>
    </source>
</evidence>
<organism evidence="17 18">
    <name type="scientific">Pisolithus microcarpus 441</name>
    <dbReference type="NCBI Taxonomy" id="765257"/>
    <lineage>
        <taxon>Eukaryota</taxon>
        <taxon>Fungi</taxon>
        <taxon>Dikarya</taxon>
        <taxon>Basidiomycota</taxon>
        <taxon>Agaricomycotina</taxon>
        <taxon>Agaricomycetes</taxon>
        <taxon>Agaricomycetidae</taxon>
        <taxon>Boletales</taxon>
        <taxon>Sclerodermatineae</taxon>
        <taxon>Pisolithaceae</taxon>
        <taxon>Pisolithus</taxon>
    </lineage>
</organism>
<comment type="cofactor">
    <cofactor evidence="1">
        <name>Ca(2+)</name>
        <dbReference type="ChEBI" id="CHEBI:29108"/>
    </cofactor>
</comment>
<comment type="subcellular location">
    <subcellularLocation>
        <location evidence="2">Cell membrane</location>
        <topology evidence="2">Multi-pass membrane protein</topology>
    </subcellularLocation>
</comment>
<keyword evidence="18" id="KW-1185">Reference proteome</keyword>
<dbReference type="AlphaFoldDB" id="A0A0C9YAZ8"/>
<gene>
    <name evidence="17" type="ORF">PISMIDRAFT_680871</name>
</gene>
<evidence type="ECO:0000256" key="13">
    <source>
        <dbReference type="ARBA" id="ARBA00024531"/>
    </source>
</evidence>
<keyword evidence="9" id="KW-0442">Lipid degradation</keyword>
<feature type="domain" description="Fungal lipase-type" evidence="16">
    <location>
        <begin position="420"/>
        <end position="607"/>
    </location>
</feature>
<dbReference type="CDD" id="cd00519">
    <property type="entry name" value="Lipase_3"/>
    <property type="match status" value="1"/>
</dbReference>
<keyword evidence="6" id="KW-0479">Metal-binding</keyword>
<evidence type="ECO:0000259" key="16">
    <source>
        <dbReference type="Pfam" id="PF01764"/>
    </source>
</evidence>
<dbReference type="PANTHER" id="PTHR45792:SF8">
    <property type="entry name" value="DIACYLGLYCEROL LIPASE-ALPHA"/>
    <property type="match status" value="1"/>
</dbReference>
<dbReference type="GO" id="GO:0005886">
    <property type="term" value="C:plasma membrane"/>
    <property type="evidence" value="ECO:0007669"/>
    <property type="project" value="UniProtKB-SubCell"/>
</dbReference>
<evidence type="ECO:0000256" key="8">
    <source>
        <dbReference type="ARBA" id="ARBA00022837"/>
    </source>
</evidence>
<keyword evidence="3" id="KW-1003">Cell membrane</keyword>
<dbReference type="GO" id="GO:0019369">
    <property type="term" value="P:arachidonate metabolic process"/>
    <property type="evidence" value="ECO:0007669"/>
    <property type="project" value="TreeGrafter"/>
</dbReference>
<dbReference type="HOGENOM" id="CLU_021218_0_0_1"/>
<dbReference type="PANTHER" id="PTHR45792">
    <property type="entry name" value="DIACYLGLYCEROL LIPASE HOMOLOG-RELATED"/>
    <property type="match status" value="1"/>
</dbReference>
<dbReference type="InterPro" id="IPR002921">
    <property type="entry name" value="Fungal_lipase-type"/>
</dbReference>
<evidence type="ECO:0000256" key="15">
    <source>
        <dbReference type="SAM" id="MobiDB-lite"/>
    </source>
</evidence>
<evidence type="ECO:0000313" key="18">
    <source>
        <dbReference type="Proteomes" id="UP000054018"/>
    </source>
</evidence>
<feature type="region of interest" description="Disordered" evidence="15">
    <location>
        <begin position="454"/>
        <end position="487"/>
    </location>
</feature>
<keyword evidence="11" id="KW-0443">Lipid metabolism</keyword>
<evidence type="ECO:0000256" key="14">
    <source>
        <dbReference type="ARBA" id="ARBA00026104"/>
    </source>
</evidence>
<comment type="catalytic activity">
    <reaction evidence="13">
        <text>a 1,2-diacyl-sn-glycerol + H2O = a 2-acylglycerol + a fatty acid + H(+)</text>
        <dbReference type="Rhea" id="RHEA:33275"/>
        <dbReference type="ChEBI" id="CHEBI:15377"/>
        <dbReference type="ChEBI" id="CHEBI:15378"/>
        <dbReference type="ChEBI" id="CHEBI:17389"/>
        <dbReference type="ChEBI" id="CHEBI:17815"/>
        <dbReference type="ChEBI" id="CHEBI:28868"/>
        <dbReference type="EC" id="3.1.1.116"/>
    </reaction>
    <physiologicalReaction direction="left-to-right" evidence="13">
        <dbReference type="Rhea" id="RHEA:33276"/>
    </physiologicalReaction>
</comment>
<reference evidence="18" key="2">
    <citation type="submission" date="2015-01" db="EMBL/GenBank/DDBJ databases">
        <title>Evolutionary Origins and Diversification of the Mycorrhizal Mutualists.</title>
        <authorList>
            <consortium name="DOE Joint Genome Institute"/>
            <consortium name="Mycorrhizal Genomics Consortium"/>
            <person name="Kohler A."/>
            <person name="Kuo A."/>
            <person name="Nagy L.G."/>
            <person name="Floudas D."/>
            <person name="Copeland A."/>
            <person name="Barry K.W."/>
            <person name="Cichocki N."/>
            <person name="Veneault-Fourrey C."/>
            <person name="LaButti K."/>
            <person name="Lindquist E.A."/>
            <person name="Lipzen A."/>
            <person name="Lundell T."/>
            <person name="Morin E."/>
            <person name="Murat C."/>
            <person name="Riley R."/>
            <person name="Ohm R."/>
            <person name="Sun H."/>
            <person name="Tunlid A."/>
            <person name="Henrissat B."/>
            <person name="Grigoriev I.V."/>
            <person name="Hibbett D.S."/>
            <person name="Martin F."/>
        </authorList>
    </citation>
    <scope>NUCLEOTIDE SEQUENCE [LARGE SCALE GENOMIC DNA]</scope>
    <source>
        <strain evidence="18">441</strain>
    </source>
</reference>
<evidence type="ECO:0000256" key="6">
    <source>
        <dbReference type="ARBA" id="ARBA00022723"/>
    </source>
</evidence>
<dbReference type="GO" id="GO:0046872">
    <property type="term" value="F:metal ion binding"/>
    <property type="evidence" value="ECO:0007669"/>
    <property type="project" value="UniProtKB-KW"/>
</dbReference>
<keyword evidence="4" id="KW-0597">Phosphoprotein</keyword>
<keyword evidence="5" id="KW-0812">Transmembrane</keyword>
<feature type="compositionally biased region" description="Low complexity" evidence="15">
    <location>
        <begin position="472"/>
        <end position="487"/>
    </location>
</feature>
<dbReference type="Gene3D" id="3.40.50.1820">
    <property type="entry name" value="alpha/beta hydrolase"/>
    <property type="match status" value="1"/>
</dbReference>
<feature type="compositionally biased region" description="Basic and acidic residues" evidence="15">
    <location>
        <begin position="454"/>
        <end position="467"/>
    </location>
</feature>
<dbReference type="GO" id="GO:0016298">
    <property type="term" value="F:lipase activity"/>
    <property type="evidence" value="ECO:0007669"/>
    <property type="project" value="TreeGrafter"/>
</dbReference>
<evidence type="ECO:0000256" key="9">
    <source>
        <dbReference type="ARBA" id="ARBA00022963"/>
    </source>
</evidence>
<keyword evidence="8" id="KW-0106">Calcium</keyword>
<dbReference type="EMBL" id="KN833745">
    <property type="protein sequence ID" value="KIK21910.1"/>
    <property type="molecule type" value="Genomic_DNA"/>
</dbReference>
<evidence type="ECO:0000256" key="10">
    <source>
        <dbReference type="ARBA" id="ARBA00022989"/>
    </source>
</evidence>
<evidence type="ECO:0000256" key="2">
    <source>
        <dbReference type="ARBA" id="ARBA00004651"/>
    </source>
</evidence>
<dbReference type="SUPFAM" id="SSF53474">
    <property type="entry name" value="alpha/beta-Hydrolases"/>
    <property type="match status" value="2"/>
</dbReference>
<sequence length="743" mass="82345">MGFGAAPPQRHSHLPTMRYDWERYSRQGIDVASTLTALAFSAVKTTTKFGFSLIRNVASSTVGATANVIDYNVFGDNVTAPVIEGAVASAINFAEAITLAPIFLGEYISAASLRVAHSSIDILSVIFPGSTEASFSLVSFIHLVKREWHNPAAPKGSIPRKKYGIREVGRALIAWVALQGVTQEWHEKEWKSFLREIEVHDPHSGPQLKRVPSRVRVTSDVIFPGNRGQLISADIGEAPQVTHNTRMRSLSVLSRVSFMSTVRRKDKEDFTGRQQKSIDEIKTNLRRFSKMVLAGYGGASLLFFGVSPWLTSTSSRMRAPTTKNQKEAEEAELESAINAAEAEAGGDSSYPSSTPENLEFSWWDILMGKHDREIFERSVHGDTPNTRDVQARVRATAVIGIERQMPRFWVLTDHDRHQVVLVLRGTMSLNELAVDLTCVPVEFIPEWTVSGEDKYHPDTHNSNDDKVPSVNPGRPQLPRRPSLRSYPSLDRRPRYLVHGGMLRMARVMGEIGKPVHRAVANALSRNPDYELILCGHSLGAGVATLLALMWADPTTCLTVPSSGLPADCSVSVYAFAPPCLTDAALSQLASNLVISFVYSDDVVCRLSLGSVRDIRNAALLLCDANERGEEGYSVTTQRAKEWKSGTGSDDDFRWFLAMRRTLEANMHMADLFPPGRVFWARRDGDLPPSQRLTNPADKGGSADKVRLFEVLDTERVFSQVVFSRSMLGAHLPHRYDQVLHELL</sequence>
<proteinExistence type="predicted"/>
<dbReference type="Pfam" id="PF01764">
    <property type="entry name" value="Lipase_3"/>
    <property type="match status" value="1"/>
</dbReference>
<protein>
    <recommendedName>
        <fullName evidence="14">sn-1-specific diacylglycerol lipase</fullName>
        <ecNumber evidence="14">3.1.1.116</ecNumber>
    </recommendedName>
</protein>
<keyword evidence="12" id="KW-0472">Membrane</keyword>
<accession>A0A0C9YAZ8</accession>
<dbReference type="InterPro" id="IPR052214">
    <property type="entry name" value="DAG_Lipase-Related"/>
</dbReference>
<dbReference type="Proteomes" id="UP000054018">
    <property type="component" value="Unassembled WGS sequence"/>
</dbReference>
<dbReference type="OrthoDB" id="438440at2759"/>
<evidence type="ECO:0000256" key="7">
    <source>
        <dbReference type="ARBA" id="ARBA00022801"/>
    </source>
</evidence>
<evidence type="ECO:0000256" key="4">
    <source>
        <dbReference type="ARBA" id="ARBA00022553"/>
    </source>
</evidence>
<evidence type="ECO:0000256" key="5">
    <source>
        <dbReference type="ARBA" id="ARBA00022692"/>
    </source>
</evidence>
<evidence type="ECO:0000256" key="12">
    <source>
        <dbReference type="ARBA" id="ARBA00023136"/>
    </source>
</evidence>
<evidence type="ECO:0000256" key="1">
    <source>
        <dbReference type="ARBA" id="ARBA00001913"/>
    </source>
</evidence>
<dbReference type="EC" id="3.1.1.116" evidence="14"/>
<evidence type="ECO:0000313" key="17">
    <source>
        <dbReference type="EMBL" id="KIK21910.1"/>
    </source>
</evidence>
<keyword evidence="7" id="KW-0378">Hydrolase</keyword>
<name>A0A0C9YAZ8_9AGAM</name>
<dbReference type="InterPro" id="IPR029058">
    <property type="entry name" value="AB_hydrolase_fold"/>
</dbReference>
<reference evidence="17 18" key="1">
    <citation type="submission" date="2014-04" db="EMBL/GenBank/DDBJ databases">
        <authorList>
            <consortium name="DOE Joint Genome Institute"/>
            <person name="Kuo A."/>
            <person name="Kohler A."/>
            <person name="Costa M.D."/>
            <person name="Nagy L.G."/>
            <person name="Floudas D."/>
            <person name="Copeland A."/>
            <person name="Barry K.W."/>
            <person name="Cichocki N."/>
            <person name="Veneault-Fourrey C."/>
            <person name="LaButti K."/>
            <person name="Lindquist E.A."/>
            <person name="Lipzen A."/>
            <person name="Lundell T."/>
            <person name="Morin E."/>
            <person name="Murat C."/>
            <person name="Sun H."/>
            <person name="Tunlid A."/>
            <person name="Henrissat B."/>
            <person name="Grigoriev I.V."/>
            <person name="Hibbett D.S."/>
            <person name="Martin F."/>
            <person name="Nordberg H.P."/>
            <person name="Cantor M.N."/>
            <person name="Hua S.X."/>
        </authorList>
    </citation>
    <scope>NUCLEOTIDE SEQUENCE [LARGE SCALE GENOMIC DNA]</scope>
    <source>
        <strain evidence="17 18">441</strain>
    </source>
</reference>